<dbReference type="RefSeq" id="WP_162709255.1">
    <property type="nucleotide sequence ID" value="NZ_JACHBK010000006.1"/>
</dbReference>
<dbReference type="CDD" id="cd01948">
    <property type="entry name" value="EAL"/>
    <property type="match status" value="1"/>
</dbReference>
<dbReference type="Gene3D" id="3.30.70.270">
    <property type="match status" value="1"/>
</dbReference>
<dbReference type="Proteomes" id="UP000585507">
    <property type="component" value="Unassembled WGS sequence"/>
</dbReference>
<dbReference type="Gene3D" id="3.20.20.450">
    <property type="entry name" value="EAL domain"/>
    <property type="match status" value="1"/>
</dbReference>
<evidence type="ECO:0000313" key="5">
    <source>
        <dbReference type="Proteomes" id="UP000585507"/>
    </source>
</evidence>
<dbReference type="InterPro" id="IPR035919">
    <property type="entry name" value="EAL_sf"/>
</dbReference>
<reference evidence="4 5" key="1">
    <citation type="submission" date="2020-08" db="EMBL/GenBank/DDBJ databases">
        <title>Genomic Encyclopedia of Type Strains, Phase IV (KMG-V): Genome sequencing to study the core and pangenomes of soil and plant-associated prokaryotes.</title>
        <authorList>
            <person name="Whitman W."/>
        </authorList>
    </citation>
    <scope>NUCLEOTIDE SEQUENCE [LARGE SCALE GENOMIC DNA]</scope>
    <source>
        <strain evidence="4 5">SEMIA 4084</strain>
    </source>
</reference>
<dbReference type="InterPro" id="IPR001633">
    <property type="entry name" value="EAL_dom"/>
</dbReference>
<keyword evidence="1" id="KW-0812">Transmembrane</keyword>
<dbReference type="SMART" id="SM00052">
    <property type="entry name" value="EAL"/>
    <property type="match status" value="1"/>
</dbReference>
<dbReference type="InterPro" id="IPR000160">
    <property type="entry name" value="GGDEF_dom"/>
</dbReference>
<dbReference type="EMBL" id="JACHBK010000006">
    <property type="protein sequence ID" value="MBB5536075.1"/>
    <property type="molecule type" value="Genomic_DNA"/>
</dbReference>
<dbReference type="PANTHER" id="PTHR44757:SF2">
    <property type="entry name" value="BIOFILM ARCHITECTURE MAINTENANCE PROTEIN MBAA"/>
    <property type="match status" value="1"/>
</dbReference>
<gene>
    <name evidence="4" type="ORF">GGD55_002782</name>
</gene>
<dbReference type="SUPFAM" id="SSF141868">
    <property type="entry name" value="EAL domain-like"/>
    <property type="match status" value="1"/>
</dbReference>
<keyword evidence="5" id="KW-1185">Reference proteome</keyword>
<dbReference type="InterPro" id="IPR043128">
    <property type="entry name" value="Rev_trsase/Diguanyl_cyclase"/>
</dbReference>
<dbReference type="SMART" id="SM00267">
    <property type="entry name" value="GGDEF"/>
    <property type="match status" value="1"/>
</dbReference>
<evidence type="ECO:0000259" key="3">
    <source>
        <dbReference type="PROSITE" id="PS50887"/>
    </source>
</evidence>
<dbReference type="InterPro" id="IPR029787">
    <property type="entry name" value="Nucleotide_cyclase"/>
</dbReference>
<keyword evidence="1" id="KW-0472">Membrane</keyword>
<dbReference type="Pfam" id="PF00990">
    <property type="entry name" value="GGDEF"/>
    <property type="match status" value="1"/>
</dbReference>
<feature type="domain" description="GGDEF" evidence="3">
    <location>
        <begin position="95"/>
        <end position="226"/>
    </location>
</feature>
<dbReference type="SUPFAM" id="SSF55073">
    <property type="entry name" value="Nucleotide cyclase"/>
    <property type="match status" value="1"/>
</dbReference>
<dbReference type="Pfam" id="PF00563">
    <property type="entry name" value="EAL"/>
    <property type="match status" value="1"/>
</dbReference>
<keyword evidence="1" id="KW-1133">Transmembrane helix</keyword>
<comment type="caution">
    <text evidence="4">The sequence shown here is derived from an EMBL/GenBank/DDBJ whole genome shotgun (WGS) entry which is preliminary data.</text>
</comment>
<name>A0A7W8X7A6_9HYPH</name>
<organism evidence="4 5">
    <name type="scientific">Rhizobium giardinii</name>
    <dbReference type="NCBI Taxonomy" id="56731"/>
    <lineage>
        <taxon>Bacteria</taxon>
        <taxon>Pseudomonadati</taxon>
        <taxon>Pseudomonadota</taxon>
        <taxon>Alphaproteobacteria</taxon>
        <taxon>Hyphomicrobiales</taxon>
        <taxon>Rhizobiaceae</taxon>
        <taxon>Rhizobium/Agrobacterium group</taxon>
        <taxon>Rhizobium</taxon>
    </lineage>
</organism>
<accession>A0A7W8X7A6</accession>
<dbReference type="CDD" id="cd01949">
    <property type="entry name" value="GGDEF"/>
    <property type="match status" value="1"/>
</dbReference>
<dbReference type="NCBIfam" id="TIGR00254">
    <property type="entry name" value="GGDEF"/>
    <property type="match status" value="1"/>
</dbReference>
<evidence type="ECO:0000256" key="1">
    <source>
        <dbReference type="SAM" id="Phobius"/>
    </source>
</evidence>
<dbReference type="AlphaFoldDB" id="A0A7W8X7A6"/>
<feature type="domain" description="EAL" evidence="2">
    <location>
        <begin position="235"/>
        <end position="485"/>
    </location>
</feature>
<dbReference type="PROSITE" id="PS50887">
    <property type="entry name" value="GGDEF"/>
    <property type="match status" value="1"/>
</dbReference>
<feature type="transmembrane region" description="Helical" evidence="1">
    <location>
        <begin position="29"/>
        <end position="48"/>
    </location>
</feature>
<dbReference type="PROSITE" id="PS50883">
    <property type="entry name" value="EAL"/>
    <property type="match status" value="1"/>
</dbReference>
<protein>
    <submittedName>
        <fullName evidence="4">Diguanylate cyclase (GGDEF)-like protein</fullName>
    </submittedName>
</protein>
<evidence type="ECO:0000259" key="2">
    <source>
        <dbReference type="PROSITE" id="PS50883"/>
    </source>
</evidence>
<evidence type="ECO:0000313" key="4">
    <source>
        <dbReference type="EMBL" id="MBB5536075.1"/>
    </source>
</evidence>
<sequence>MAHLALVYELHEKLDHLAHENGWFVVDQLFIGIIIAGILGLVFGVLRIRDLRREISRRRQAEHQTLWAARHDALTGLQNRKGLEEIATADYSKECRFAVFSIDLVGFKRTNDLVGHAGGDELLVNIARRLEQIFAPEDVYRLGGDEFLALCRNADVVDLDQLGQRVIESISVPMRISGITTEVGANVGYARFPQDGETIREVIRCSDIAMYAAKKSGRNNVMAFARSMGDGLSKRVELENALLHAVRNDLIVPYYQPLVDLQSGKILGFEALARWNQPSGESVPPCEFIEIAEEAGLITELSEKVLRRACRDAISWPADIRLAFNLSPTQLADKLLGLRLMTILDEVGLPTHRLELEITESALIQNSSAAEAVLSDLSEAGIRIALDDFGTGYSSFAHLLRFKFDKIKIDRSFVHQMNSDEKHRRIVQSILGLSRNLGIPATAEGIESDGQCHDLRNMGCDFGQGFLFSKAIPAREVQSLLPQPGSGSAPLMTHAWDNHGPHGFACRTIATALPGNM</sequence>
<proteinExistence type="predicted"/>
<dbReference type="InterPro" id="IPR052155">
    <property type="entry name" value="Biofilm_reg_signaling"/>
</dbReference>
<dbReference type="PANTHER" id="PTHR44757">
    <property type="entry name" value="DIGUANYLATE CYCLASE DGCP"/>
    <property type="match status" value="1"/>
</dbReference>